<gene>
    <name evidence="3" type="ORF">ACFP1K_19230</name>
</gene>
<keyword evidence="2" id="KW-0472">Membrane</keyword>
<feature type="transmembrane region" description="Helical" evidence="2">
    <location>
        <begin position="313"/>
        <end position="333"/>
    </location>
</feature>
<feature type="transmembrane region" description="Helical" evidence="2">
    <location>
        <begin position="144"/>
        <end position="162"/>
    </location>
</feature>
<feature type="region of interest" description="Disordered" evidence="1">
    <location>
        <begin position="1"/>
        <end position="93"/>
    </location>
</feature>
<keyword evidence="2" id="KW-0812">Transmembrane</keyword>
<feature type="transmembrane region" description="Helical" evidence="2">
    <location>
        <begin position="345"/>
        <end position="364"/>
    </location>
</feature>
<reference evidence="4" key="1">
    <citation type="journal article" date="2019" name="Int. J. Syst. Evol. Microbiol.">
        <title>The Global Catalogue of Microorganisms (GCM) 10K type strain sequencing project: providing services to taxonomists for standard genome sequencing and annotation.</title>
        <authorList>
            <consortium name="The Broad Institute Genomics Platform"/>
            <consortium name="The Broad Institute Genome Sequencing Center for Infectious Disease"/>
            <person name="Wu L."/>
            <person name="Ma J."/>
        </authorList>
    </citation>
    <scope>NUCLEOTIDE SEQUENCE [LARGE SCALE GENOMIC DNA]</scope>
    <source>
        <strain evidence="4">JCM 30346</strain>
    </source>
</reference>
<feature type="transmembrane region" description="Helical" evidence="2">
    <location>
        <begin position="112"/>
        <end position="132"/>
    </location>
</feature>
<name>A0ABW1NIW7_9ACTN</name>
<feature type="transmembrane region" description="Helical" evidence="2">
    <location>
        <begin position="274"/>
        <end position="292"/>
    </location>
</feature>
<feature type="transmembrane region" description="Helical" evidence="2">
    <location>
        <begin position="240"/>
        <end position="262"/>
    </location>
</feature>
<evidence type="ECO:0008006" key="5">
    <source>
        <dbReference type="Google" id="ProtNLM"/>
    </source>
</evidence>
<evidence type="ECO:0000313" key="3">
    <source>
        <dbReference type="EMBL" id="MFC6083314.1"/>
    </source>
</evidence>
<dbReference type="RefSeq" id="WP_380755109.1">
    <property type="nucleotide sequence ID" value="NZ_JBHSRF010000027.1"/>
</dbReference>
<keyword evidence="4" id="KW-1185">Reference proteome</keyword>
<accession>A0ABW1NIW7</accession>
<evidence type="ECO:0000313" key="4">
    <source>
        <dbReference type="Proteomes" id="UP001596137"/>
    </source>
</evidence>
<dbReference type="Proteomes" id="UP001596137">
    <property type="component" value="Unassembled WGS sequence"/>
</dbReference>
<feature type="transmembrane region" description="Helical" evidence="2">
    <location>
        <begin position="371"/>
        <end position="393"/>
    </location>
</feature>
<organism evidence="3 4">
    <name type="scientific">Sphaerisporangium aureirubrum</name>
    <dbReference type="NCBI Taxonomy" id="1544736"/>
    <lineage>
        <taxon>Bacteria</taxon>
        <taxon>Bacillati</taxon>
        <taxon>Actinomycetota</taxon>
        <taxon>Actinomycetes</taxon>
        <taxon>Streptosporangiales</taxon>
        <taxon>Streptosporangiaceae</taxon>
        <taxon>Sphaerisporangium</taxon>
    </lineage>
</organism>
<keyword evidence="2" id="KW-1133">Transmembrane helix</keyword>
<feature type="transmembrane region" description="Helical" evidence="2">
    <location>
        <begin position="210"/>
        <end position="228"/>
    </location>
</feature>
<dbReference type="EMBL" id="JBHSRF010000027">
    <property type="protein sequence ID" value="MFC6083314.1"/>
    <property type="molecule type" value="Genomic_DNA"/>
</dbReference>
<feature type="compositionally biased region" description="Low complexity" evidence="1">
    <location>
        <begin position="21"/>
        <end position="36"/>
    </location>
</feature>
<evidence type="ECO:0000256" key="1">
    <source>
        <dbReference type="SAM" id="MobiDB-lite"/>
    </source>
</evidence>
<protein>
    <recommendedName>
        <fullName evidence="5">Prenyltransferase</fullName>
    </recommendedName>
</protein>
<evidence type="ECO:0000256" key="2">
    <source>
        <dbReference type="SAM" id="Phobius"/>
    </source>
</evidence>
<comment type="caution">
    <text evidence="3">The sequence shown here is derived from an EMBL/GenBank/DDBJ whole genome shotgun (WGS) entry which is preliminary data.</text>
</comment>
<proteinExistence type="predicted"/>
<sequence>MTTPEGATGPTRAAGDTMTVPAGPAGPAHDAADTTTVAGPARAAGDTTTVRVGPAGPARDAEDMMTVAGPARVAGDTTTAPGGVRAEAGGAGGGSTTAARLRRYVIGSYPPAFYLPYAVTWALGVSALVALADPRVGVWRPDGGALVSVLTFAITLLLMRAVDDIRDLEYDRVHNPGRPLPGGAVRVRDLGVLIAAGTAAVLALNAGRGVVLALLAAQLGYTLLLLAVDRRWGWPSGDDLGLSNLVSAPVQILLNLYLYAGVLQQEGLTPSPHAVPALLTATAAFLHLEYARKVTRVPRPGERGYAVAYGPDRTAVFAVVGAVVAAGLALALTRPWQHIPGAAPWGWLVLLPLLFVAFGAYRFWRTGTPRWPLLPPALFLLTTFLAYLAAAALGKDLV</sequence>